<evidence type="ECO:0000256" key="3">
    <source>
        <dbReference type="ARBA" id="ARBA00022801"/>
    </source>
</evidence>
<evidence type="ECO:0000256" key="4">
    <source>
        <dbReference type="ARBA" id="ARBA00022806"/>
    </source>
</evidence>
<dbReference type="Pfam" id="PF00270">
    <property type="entry name" value="DEAD"/>
    <property type="match status" value="1"/>
</dbReference>
<dbReference type="GO" id="GO:0005524">
    <property type="term" value="F:ATP binding"/>
    <property type="evidence" value="ECO:0007669"/>
    <property type="project" value="UniProtKB-KW"/>
</dbReference>
<evidence type="ECO:0000313" key="10">
    <source>
        <dbReference type="Proteomes" id="UP000887578"/>
    </source>
</evidence>
<evidence type="ECO:0000256" key="1">
    <source>
        <dbReference type="ARBA" id="ARBA00012552"/>
    </source>
</evidence>
<keyword evidence="10" id="KW-1185">Reference proteome</keyword>
<dbReference type="SUPFAM" id="SSF52540">
    <property type="entry name" value="P-loop containing nucleoside triphosphate hydrolases"/>
    <property type="match status" value="1"/>
</dbReference>
<dbReference type="InterPro" id="IPR014014">
    <property type="entry name" value="RNA_helicase_DEAD_Q_motif"/>
</dbReference>
<evidence type="ECO:0000313" key="11">
    <source>
        <dbReference type="WBParaSite" id="PDA_v2.g6836.t1"/>
    </source>
</evidence>
<evidence type="ECO:0000256" key="2">
    <source>
        <dbReference type="ARBA" id="ARBA00022741"/>
    </source>
</evidence>
<evidence type="ECO:0000256" key="5">
    <source>
        <dbReference type="ARBA" id="ARBA00022840"/>
    </source>
</evidence>
<keyword evidence="5" id="KW-0067">ATP-binding</keyword>
<keyword evidence="3" id="KW-0378">Hydrolase</keyword>
<name>A0A914QSU9_9BILA</name>
<feature type="domain" description="Helicase ATP-binding" evidence="7">
    <location>
        <begin position="67"/>
        <end position="238"/>
    </location>
</feature>
<dbReference type="WBParaSite" id="PDA_v2.g6836.t1">
    <property type="protein sequence ID" value="PDA_v2.g6836.t1"/>
    <property type="gene ID" value="PDA_v2.g6836"/>
</dbReference>
<evidence type="ECO:0000259" key="7">
    <source>
        <dbReference type="PROSITE" id="PS51192"/>
    </source>
</evidence>
<feature type="domain" description="DEAD-box RNA helicase Q" evidence="9">
    <location>
        <begin position="35"/>
        <end position="63"/>
    </location>
</feature>
<dbReference type="GO" id="GO:0003724">
    <property type="term" value="F:RNA helicase activity"/>
    <property type="evidence" value="ECO:0007669"/>
    <property type="project" value="UniProtKB-EC"/>
</dbReference>
<evidence type="ECO:0000259" key="9">
    <source>
        <dbReference type="PROSITE" id="PS51195"/>
    </source>
</evidence>
<feature type="short sequence motif" description="Q motif" evidence="6">
    <location>
        <begin position="35"/>
        <end position="63"/>
    </location>
</feature>
<accession>A0A914QSU9</accession>
<reference evidence="11" key="1">
    <citation type="submission" date="2022-11" db="UniProtKB">
        <authorList>
            <consortium name="WormBaseParasite"/>
        </authorList>
    </citation>
    <scope>IDENTIFICATION</scope>
</reference>
<dbReference type="EC" id="3.6.4.13" evidence="1"/>
<dbReference type="PROSITE" id="PS51194">
    <property type="entry name" value="HELICASE_CTER"/>
    <property type="match status" value="1"/>
</dbReference>
<dbReference type="PROSITE" id="PS51192">
    <property type="entry name" value="HELICASE_ATP_BIND_1"/>
    <property type="match status" value="1"/>
</dbReference>
<dbReference type="InterPro" id="IPR027417">
    <property type="entry name" value="P-loop_NTPase"/>
</dbReference>
<dbReference type="CDD" id="cd18787">
    <property type="entry name" value="SF2_C_DEAD"/>
    <property type="match status" value="1"/>
</dbReference>
<dbReference type="AlphaFoldDB" id="A0A914QSU9"/>
<dbReference type="Pfam" id="PF00271">
    <property type="entry name" value="Helicase_C"/>
    <property type="match status" value="1"/>
</dbReference>
<protein>
    <recommendedName>
        <fullName evidence="1">RNA helicase</fullName>
        <ecNumber evidence="1">3.6.4.13</ecNumber>
    </recommendedName>
</protein>
<dbReference type="InterPro" id="IPR014001">
    <property type="entry name" value="Helicase_ATP-bd"/>
</dbReference>
<dbReference type="Gene3D" id="3.40.50.300">
    <property type="entry name" value="P-loop containing nucleotide triphosphate hydrolases"/>
    <property type="match status" value="2"/>
</dbReference>
<dbReference type="PANTHER" id="PTHR47958">
    <property type="entry name" value="ATP-DEPENDENT RNA HELICASE DBP3"/>
    <property type="match status" value="1"/>
</dbReference>
<sequence>MFYDAAAAAENNDETYEEGEEYYEENSQTIYHSSSAFEDYNLKPELVAACYSLGFQRPSRVQAFCLKSFDEGSPSVVIQSQNGTGKTVAFLLPIIQRISRNRAAPQCVIVVPTLELAQQTVKIALDLCAKIPEIQVLEISTMTNIYGKNITEQIVIGTPGRMHGVLQRYLLPLEHIKFLVFDESDVMFDMQGNIDIGTMIAYRITRDYPGVRICFCSATYNERTNHVISILLPEYKALKIKTSQLALGNIKQYVSRCHDRDAKFQAMLYMCSACTIPSTVLFCNTRVSADWIKNKLEENGRQVDVLHGGQTDEQRSEVIKRFKNSEFKVLISTNLISRGLDVPQVCMVVNYDPPIVHETGEPDYRTYLHRIGRCGRFGKLGIALNLVDSQKEYEIVMKFAKHFQHEIEELDFSNDEHLDRLMAVHGTS</sequence>
<dbReference type="SMART" id="SM00490">
    <property type="entry name" value="HELICc"/>
    <property type="match status" value="1"/>
</dbReference>
<dbReference type="SMART" id="SM00487">
    <property type="entry name" value="DEXDc"/>
    <property type="match status" value="1"/>
</dbReference>
<dbReference type="PROSITE" id="PS51195">
    <property type="entry name" value="Q_MOTIF"/>
    <property type="match status" value="1"/>
</dbReference>
<dbReference type="GO" id="GO:0016787">
    <property type="term" value="F:hydrolase activity"/>
    <property type="evidence" value="ECO:0007669"/>
    <property type="project" value="UniProtKB-KW"/>
</dbReference>
<keyword evidence="2" id="KW-0547">Nucleotide-binding</keyword>
<organism evidence="10 11">
    <name type="scientific">Panagrolaimus davidi</name>
    <dbReference type="NCBI Taxonomy" id="227884"/>
    <lineage>
        <taxon>Eukaryota</taxon>
        <taxon>Metazoa</taxon>
        <taxon>Ecdysozoa</taxon>
        <taxon>Nematoda</taxon>
        <taxon>Chromadorea</taxon>
        <taxon>Rhabditida</taxon>
        <taxon>Tylenchina</taxon>
        <taxon>Panagrolaimomorpha</taxon>
        <taxon>Panagrolaimoidea</taxon>
        <taxon>Panagrolaimidae</taxon>
        <taxon>Panagrolaimus</taxon>
    </lineage>
</organism>
<dbReference type="InterPro" id="IPR001650">
    <property type="entry name" value="Helicase_C-like"/>
</dbReference>
<proteinExistence type="predicted"/>
<dbReference type="InterPro" id="IPR011545">
    <property type="entry name" value="DEAD/DEAH_box_helicase_dom"/>
</dbReference>
<dbReference type="GO" id="GO:0003676">
    <property type="term" value="F:nucleic acid binding"/>
    <property type="evidence" value="ECO:0007669"/>
    <property type="project" value="InterPro"/>
</dbReference>
<keyword evidence="4" id="KW-0347">Helicase</keyword>
<evidence type="ECO:0000256" key="6">
    <source>
        <dbReference type="PROSITE-ProRule" id="PRU00552"/>
    </source>
</evidence>
<feature type="domain" description="Helicase C-terminal" evidence="8">
    <location>
        <begin position="249"/>
        <end position="418"/>
    </location>
</feature>
<dbReference type="Proteomes" id="UP000887578">
    <property type="component" value="Unplaced"/>
</dbReference>
<evidence type="ECO:0000259" key="8">
    <source>
        <dbReference type="PROSITE" id="PS51194"/>
    </source>
</evidence>